<keyword evidence="2" id="KW-1185">Reference proteome</keyword>
<accession>A0A1Z1WSJ9</accession>
<dbReference type="RefSeq" id="WP_237307754.1">
    <property type="nucleotide sequence ID" value="NZ_CP021748.1"/>
</dbReference>
<keyword evidence="1" id="KW-0808">Transferase</keyword>
<name>A0A1Z1WSJ9_9ACTN</name>
<gene>
    <name evidence="1" type="ORF">SMD44_08903</name>
</gene>
<keyword evidence="1" id="KW-0418">Kinase</keyword>
<evidence type="ECO:0000313" key="1">
    <source>
        <dbReference type="EMBL" id="ARX89416.1"/>
    </source>
</evidence>
<organism evidence="1 2">
    <name type="scientific">Streptomyces alboflavus</name>
    <dbReference type="NCBI Taxonomy" id="67267"/>
    <lineage>
        <taxon>Bacteria</taxon>
        <taxon>Bacillati</taxon>
        <taxon>Actinomycetota</taxon>
        <taxon>Actinomycetes</taxon>
        <taxon>Kitasatosporales</taxon>
        <taxon>Streptomycetaceae</taxon>
        <taxon>Streptomyces</taxon>
    </lineage>
</organism>
<dbReference type="EMBL" id="CP021748">
    <property type="protein sequence ID" value="ARX89416.1"/>
    <property type="molecule type" value="Genomic_DNA"/>
</dbReference>
<dbReference type="CDD" id="cd00082">
    <property type="entry name" value="HisKA"/>
    <property type="match status" value="1"/>
</dbReference>
<dbReference type="AlphaFoldDB" id="A0A1Z1WSJ9"/>
<dbReference type="KEGG" id="salf:SMD44_08903"/>
<protein>
    <submittedName>
        <fullName evidence="1">Histidine kinase</fullName>
    </submittedName>
</protein>
<evidence type="ECO:0000313" key="2">
    <source>
        <dbReference type="Proteomes" id="UP000195880"/>
    </source>
</evidence>
<reference evidence="1 2" key="1">
    <citation type="submission" date="2017-05" db="EMBL/GenBank/DDBJ databases">
        <title>Streptomyces alboflavus Genome sequencing and assembly.</title>
        <authorList>
            <person name="Wang Y."/>
            <person name="Du B."/>
            <person name="Ding Y."/>
            <person name="Liu H."/>
            <person name="Hou Q."/>
            <person name="Liu K."/>
            <person name="Wang C."/>
            <person name="Yao L."/>
        </authorList>
    </citation>
    <scope>NUCLEOTIDE SEQUENCE [LARGE SCALE GENOMIC DNA]</scope>
    <source>
        <strain evidence="1 2">MDJK44</strain>
    </source>
</reference>
<proteinExistence type="predicted"/>
<dbReference type="Proteomes" id="UP000195880">
    <property type="component" value="Chromosome"/>
</dbReference>
<dbReference type="InterPro" id="IPR003661">
    <property type="entry name" value="HisK_dim/P_dom"/>
</dbReference>
<dbReference type="GO" id="GO:0000155">
    <property type="term" value="F:phosphorelay sensor kinase activity"/>
    <property type="evidence" value="ECO:0007669"/>
    <property type="project" value="InterPro"/>
</dbReference>
<sequence length="80" mass="8192">MADASGQRADHRRLAWMVTGGCAVLVLLSAGVGTSCPARAIRPALTVLGQQEAFLADVAHDLRTPPPPCGRSPKRGCAGG</sequence>